<comment type="caution">
    <text evidence="7">The sequence shown here is derived from an EMBL/GenBank/DDBJ whole genome shotgun (WGS) entry which is preliminary data.</text>
</comment>
<feature type="transmembrane region" description="Helical" evidence="6">
    <location>
        <begin position="524"/>
        <end position="544"/>
    </location>
</feature>
<evidence type="ECO:0000256" key="4">
    <source>
        <dbReference type="ARBA" id="ARBA00022989"/>
    </source>
</evidence>
<dbReference type="AlphaFoldDB" id="A0A9N9AX17"/>
<dbReference type="GO" id="GO:0005886">
    <property type="term" value="C:plasma membrane"/>
    <property type="evidence" value="ECO:0007669"/>
    <property type="project" value="TreeGrafter"/>
</dbReference>
<evidence type="ECO:0000256" key="5">
    <source>
        <dbReference type="ARBA" id="ARBA00023136"/>
    </source>
</evidence>
<evidence type="ECO:0000256" key="6">
    <source>
        <dbReference type="SAM" id="Phobius"/>
    </source>
</evidence>
<evidence type="ECO:0000256" key="2">
    <source>
        <dbReference type="ARBA" id="ARBA00022448"/>
    </source>
</evidence>
<dbReference type="InterPro" id="IPR036259">
    <property type="entry name" value="MFS_trans_sf"/>
</dbReference>
<proteinExistence type="predicted"/>
<name>A0A9N9AX17_9GLOM</name>
<protein>
    <submittedName>
        <fullName evidence="7">19525_t:CDS:1</fullName>
    </submittedName>
</protein>
<dbReference type="GO" id="GO:0008506">
    <property type="term" value="F:sucrose:proton symporter activity"/>
    <property type="evidence" value="ECO:0007669"/>
    <property type="project" value="TreeGrafter"/>
</dbReference>
<keyword evidence="5 6" id="KW-0472">Membrane</keyword>
<keyword evidence="2" id="KW-0813">Transport</keyword>
<keyword evidence="3 6" id="KW-0812">Transmembrane</keyword>
<keyword evidence="8" id="KW-1185">Reference proteome</keyword>
<keyword evidence="4 6" id="KW-1133">Transmembrane helix</keyword>
<evidence type="ECO:0000256" key="1">
    <source>
        <dbReference type="ARBA" id="ARBA00004141"/>
    </source>
</evidence>
<feature type="transmembrane region" description="Helical" evidence="6">
    <location>
        <begin position="323"/>
        <end position="345"/>
    </location>
</feature>
<accession>A0A9N9AX17</accession>
<dbReference type="EMBL" id="CAJVPY010002081">
    <property type="protein sequence ID" value="CAG8547850.1"/>
    <property type="molecule type" value="Genomic_DNA"/>
</dbReference>
<sequence length="601" mass="66084">MKELSPRSSSSSTVGISSRIIGQEDETLELNLSNVVNNSSNIDVTSSELLPNHSYHQSNGTPYLLELGLSKSLMSLVWLAGPLAGLLVQPVVGALSDNSTSKFGRRRPYIVVGSIAVVFAFISIGWTKEIVNLFFSDEIMVNFIARWLAVFSLYVLDFAINAVMAGCRALIVDSLPPSQQEEGTAWAGKMVGVGSVIGYFMGYIDLVKVFPFLGRNQLQVLCVLASIILLASDALTCWAIPEKVYKSSSSSPIPIWKSIQEVIYSIAKSFNSLPKKIQLLCNVQLFAWMGWFPFLFYTTSWVAEIHKRTTQPGSSEEEAKRAGSYTLLLFSIVSMAASFILPFLVTSSVSTPSKFAWKQFLRLPLVFLTLPKLWTLSHFIFAFTMLATWTVSNMFLADLVIGLCGISWAVAMWAPFSIIGEFASKRTKVGGSNNNTAFTTSRNVSLTRLDLIGSVHRTDDDDVEYEELENMREVSVADDHNMEDMQFLNNNQCDDGSIRRGRSMHNDQSNNGSDAGILLGIHNIYIVVPQFIATFFSSIAFALLEHQTSNNLGNGNETANDALNTQAHADVNAGVDSIGFVLRCGGCMAIVAGFLSMKLWK</sequence>
<comment type="subcellular location">
    <subcellularLocation>
        <location evidence="1">Membrane</location>
        <topology evidence="1">Multi-pass membrane protein</topology>
    </subcellularLocation>
</comment>
<gene>
    <name evidence="7" type="ORF">DERYTH_LOCUS5120</name>
</gene>
<evidence type="ECO:0000313" key="8">
    <source>
        <dbReference type="Proteomes" id="UP000789405"/>
    </source>
</evidence>
<dbReference type="InterPro" id="IPR011701">
    <property type="entry name" value="MFS"/>
</dbReference>
<dbReference type="Pfam" id="PF07690">
    <property type="entry name" value="MFS_1"/>
    <property type="match status" value="1"/>
</dbReference>
<feature type="transmembrane region" description="Helical" evidence="6">
    <location>
        <begin position="395"/>
        <end position="416"/>
    </location>
</feature>
<feature type="transmembrane region" description="Helical" evidence="6">
    <location>
        <begin position="183"/>
        <end position="206"/>
    </location>
</feature>
<organism evidence="7 8">
    <name type="scientific">Dentiscutata erythropus</name>
    <dbReference type="NCBI Taxonomy" id="1348616"/>
    <lineage>
        <taxon>Eukaryota</taxon>
        <taxon>Fungi</taxon>
        <taxon>Fungi incertae sedis</taxon>
        <taxon>Mucoromycota</taxon>
        <taxon>Glomeromycotina</taxon>
        <taxon>Glomeromycetes</taxon>
        <taxon>Diversisporales</taxon>
        <taxon>Gigasporaceae</taxon>
        <taxon>Dentiscutata</taxon>
    </lineage>
</organism>
<feature type="transmembrane region" description="Helical" evidence="6">
    <location>
        <begin position="76"/>
        <end position="96"/>
    </location>
</feature>
<feature type="transmembrane region" description="Helical" evidence="6">
    <location>
        <begin position="365"/>
        <end position="389"/>
    </location>
</feature>
<dbReference type="PANTHER" id="PTHR19432:SF91">
    <property type="entry name" value="GENERAL ALPHA-GLUCOSIDE PERMEASE"/>
    <property type="match status" value="1"/>
</dbReference>
<feature type="transmembrane region" description="Helical" evidence="6">
    <location>
        <begin position="108"/>
        <end position="127"/>
    </location>
</feature>
<feature type="transmembrane region" description="Helical" evidence="6">
    <location>
        <begin position="147"/>
        <end position="171"/>
    </location>
</feature>
<dbReference type="PANTHER" id="PTHR19432">
    <property type="entry name" value="SUGAR TRANSPORTER"/>
    <property type="match status" value="1"/>
</dbReference>
<evidence type="ECO:0000313" key="7">
    <source>
        <dbReference type="EMBL" id="CAG8547850.1"/>
    </source>
</evidence>
<dbReference type="SUPFAM" id="SSF103473">
    <property type="entry name" value="MFS general substrate transporter"/>
    <property type="match status" value="1"/>
</dbReference>
<dbReference type="Gene3D" id="1.20.1250.20">
    <property type="entry name" value="MFS general substrate transporter like domains"/>
    <property type="match status" value="1"/>
</dbReference>
<feature type="transmembrane region" description="Helical" evidence="6">
    <location>
        <begin position="580"/>
        <end position="600"/>
    </location>
</feature>
<feature type="transmembrane region" description="Helical" evidence="6">
    <location>
        <begin position="218"/>
        <end position="240"/>
    </location>
</feature>
<dbReference type="OrthoDB" id="28755at2759"/>
<feature type="transmembrane region" description="Helical" evidence="6">
    <location>
        <begin position="285"/>
        <end position="303"/>
    </location>
</feature>
<reference evidence="7" key="1">
    <citation type="submission" date="2021-06" db="EMBL/GenBank/DDBJ databases">
        <authorList>
            <person name="Kallberg Y."/>
            <person name="Tangrot J."/>
            <person name="Rosling A."/>
        </authorList>
    </citation>
    <scope>NUCLEOTIDE SEQUENCE</scope>
    <source>
        <strain evidence="7">MA453B</strain>
    </source>
</reference>
<dbReference type="Proteomes" id="UP000789405">
    <property type="component" value="Unassembled WGS sequence"/>
</dbReference>
<evidence type="ECO:0000256" key="3">
    <source>
        <dbReference type="ARBA" id="ARBA00022692"/>
    </source>
</evidence>